<feature type="transmembrane region" description="Helical" evidence="1">
    <location>
        <begin position="391"/>
        <end position="410"/>
    </location>
</feature>
<keyword evidence="4" id="KW-1185">Reference proteome</keyword>
<feature type="transmembrane region" description="Helical" evidence="1">
    <location>
        <begin position="353"/>
        <end position="371"/>
    </location>
</feature>
<proteinExistence type="predicted"/>
<feature type="transmembrane region" description="Helical" evidence="1">
    <location>
        <begin position="312"/>
        <end position="341"/>
    </location>
</feature>
<dbReference type="EMBL" id="BMIY01000003">
    <property type="protein sequence ID" value="GGG51995.1"/>
    <property type="molecule type" value="Genomic_DNA"/>
</dbReference>
<keyword evidence="1" id="KW-0812">Transmembrane</keyword>
<feature type="domain" description="Lnb N-terminal periplasmic" evidence="2">
    <location>
        <begin position="52"/>
        <end position="194"/>
    </location>
</feature>
<evidence type="ECO:0000313" key="3">
    <source>
        <dbReference type="EMBL" id="GGG51995.1"/>
    </source>
</evidence>
<evidence type="ECO:0000256" key="1">
    <source>
        <dbReference type="SAM" id="Phobius"/>
    </source>
</evidence>
<comment type="caution">
    <text evidence="3">The sequence shown here is derived from an EMBL/GenBank/DDBJ whole genome shotgun (WGS) entry which is preliminary data.</text>
</comment>
<dbReference type="InterPro" id="IPR025178">
    <property type="entry name" value="Lnb_N"/>
</dbReference>
<feature type="transmembrane region" description="Helical" evidence="1">
    <location>
        <begin position="416"/>
        <end position="434"/>
    </location>
</feature>
<evidence type="ECO:0000313" key="4">
    <source>
        <dbReference type="Proteomes" id="UP000627715"/>
    </source>
</evidence>
<organism evidence="3 4">
    <name type="scientific">Pseudohongiella nitratireducens</name>
    <dbReference type="NCBI Taxonomy" id="1768907"/>
    <lineage>
        <taxon>Bacteria</taxon>
        <taxon>Pseudomonadati</taxon>
        <taxon>Pseudomonadota</taxon>
        <taxon>Gammaproteobacteria</taxon>
        <taxon>Pseudomonadales</taxon>
        <taxon>Pseudohongiellaceae</taxon>
        <taxon>Pseudohongiella</taxon>
    </lineage>
</organism>
<dbReference type="Proteomes" id="UP000627715">
    <property type="component" value="Unassembled WGS sequence"/>
</dbReference>
<dbReference type="RefSeq" id="WP_068809774.1">
    <property type="nucleotide sequence ID" value="NZ_BMIY01000003.1"/>
</dbReference>
<reference evidence="3" key="2">
    <citation type="submission" date="2020-09" db="EMBL/GenBank/DDBJ databases">
        <authorList>
            <person name="Sun Q."/>
            <person name="Zhou Y."/>
        </authorList>
    </citation>
    <scope>NUCLEOTIDE SEQUENCE</scope>
    <source>
        <strain evidence="3">CGMCC 1.15425</strain>
    </source>
</reference>
<sequence length="446" mass="50895">MAIPKRKALTSLVLRLLLCIVLLLLTAPLLLAQPALSDALPDAPEVEMPANMEGVEFYLITVDTGNHVWDNFGHTALRVVDSSSDTDLIFNWGVFDTSGGNIRFARNFVRGQMVYQLGVVPPAWEFNRYRREQRTVWQDRLVLNSQQKARLYTRLAWNLGAENIDYDYDYFFDNCTTRLRDYLDEALQGELSENSGSLMPETFRDEVFEHYRSRPVIAFGLDVMMSERIDQRMTRWESLFLPANLRSELQRKGLLADPETLMEFAPPADKVNPYWVLAGFLVPLVLLTALVRQSPIAAFGSQPGFSFAVSGFSYRLLGLLALCVVLVSGGLGMIMALGWWLSGHADLHGNINLLLFWPTDLLLLGMVFTWFWKGRVKDMTPGRHQLWTFYFLLRILSLLAYLVVCLFNVSSQQTNMLLLTALPTMLLFFLLTMISGMRPVRGMRFY</sequence>
<protein>
    <submittedName>
        <fullName evidence="3">Membrane protein</fullName>
    </submittedName>
</protein>
<feature type="transmembrane region" description="Helical" evidence="1">
    <location>
        <begin position="274"/>
        <end position="291"/>
    </location>
</feature>
<dbReference type="Pfam" id="PF13387">
    <property type="entry name" value="Lnb_N"/>
    <property type="match status" value="1"/>
</dbReference>
<accession>A0A917GN71</accession>
<dbReference type="AlphaFoldDB" id="A0A917GN71"/>
<reference evidence="3" key="1">
    <citation type="journal article" date="2014" name="Int. J. Syst. Evol. Microbiol.">
        <title>Complete genome sequence of Corynebacterium casei LMG S-19264T (=DSM 44701T), isolated from a smear-ripened cheese.</title>
        <authorList>
            <consortium name="US DOE Joint Genome Institute (JGI-PGF)"/>
            <person name="Walter F."/>
            <person name="Albersmeier A."/>
            <person name="Kalinowski J."/>
            <person name="Ruckert C."/>
        </authorList>
    </citation>
    <scope>NUCLEOTIDE SEQUENCE</scope>
    <source>
        <strain evidence="3">CGMCC 1.15425</strain>
    </source>
</reference>
<keyword evidence="1" id="KW-1133">Transmembrane helix</keyword>
<keyword evidence="1" id="KW-0472">Membrane</keyword>
<evidence type="ECO:0000259" key="2">
    <source>
        <dbReference type="Pfam" id="PF13387"/>
    </source>
</evidence>
<name>A0A917GN71_9GAMM</name>
<dbReference type="OrthoDB" id="319167at2"/>
<gene>
    <name evidence="3" type="ORF">GCM10011403_06430</name>
</gene>